<proteinExistence type="predicted"/>
<dbReference type="Pfam" id="PF08592">
    <property type="entry name" value="Anthrone_oxy"/>
    <property type="match status" value="1"/>
</dbReference>
<comment type="caution">
    <text evidence="2">The sequence shown here is derived from an EMBL/GenBank/DDBJ whole genome shotgun (WGS) entry which is preliminary data.</text>
</comment>
<sequence>MYETIVTVLVWVSALACGLMAGLYFAFSSFIMRALGGIEPTAGITAMNAINLTIVRSAFLPLFLGSTLVAAVLAVIGIVDRETPHALPMLAGGAIYVVGMFGVTMARNVSLNDALTKVDPASGEGSALWRRYLGQWTRWNHLRTLASLAACALHVPTISLV</sequence>
<feature type="transmembrane region" description="Helical" evidence="1">
    <location>
        <begin position="58"/>
        <end position="79"/>
    </location>
</feature>
<dbReference type="Proteomes" id="UP001361239">
    <property type="component" value="Unassembled WGS sequence"/>
</dbReference>
<dbReference type="EMBL" id="JBBHJZ010000001">
    <property type="protein sequence ID" value="MEJ5975925.1"/>
    <property type="molecule type" value="Genomic_DNA"/>
</dbReference>
<protein>
    <submittedName>
        <fullName evidence="2">Anthrone oxygenase family protein</fullName>
    </submittedName>
</protein>
<evidence type="ECO:0000256" key="1">
    <source>
        <dbReference type="SAM" id="Phobius"/>
    </source>
</evidence>
<accession>A0ABU8RS66</accession>
<dbReference type="InterPro" id="IPR013901">
    <property type="entry name" value="Anthrone_oxy"/>
</dbReference>
<dbReference type="RefSeq" id="WP_339585854.1">
    <property type="nucleotide sequence ID" value="NZ_JBBHJZ010000001.1"/>
</dbReference>
<feature type="transmembrane region" description="Helical" evidence="1">
    <location>
        <begin position="6"/>
        <end position="27"/>
    </location>
</feature>
<keyword evidence="1" id="KW-1133">Transmembrane helix</keyword>
<keyword evidence="3" id="KW-1185">Reference proteome</keyword>
<evidence type="ECO:0000313" key="3">
    <source>
        <dbReference type="Proteomes" id="UP001361239"/>
    </source>
</evidence>
<gene>
    <name evidence="2" type="ORF">WG901_04720</name>
</gene>
<keyword evidence="1" id="KW-0472">Membrane</keyword>
<organism evidence="2 3">
    <name type="scientific">Novosphingobium anseongense</name>
    <dbReference type="NCBI Taxonomy" id="3133436"/>
    <lineage>
        <taxon>Bacteria</taxon>
        <taxon>Pseudomonadati</taxon>
        <taxon>Pseudomonadota</taxon>
        <taxon>Alphaproteobacteria</taxon>
        <taxon>Sphingomonadales</taxon>
        <taxon>Sphingomonadaceae</taxon>
        <taxon>Novosphingobium</taxon>
    </lineage>
</organism>
<reference evidence="2 3" key="1">
    <citation type="submission" date="2024-03" db="EMBL/GenBank/DDBJ databases">
        <authorList>
            <person name="Jo J.-H."/>
        </authorList>
    </citation>
    <scope>NUCLEOTIDE SEQUENCE [LARGE SCALE GENOMIC DNA]</scope>
    <source>
        <strain evidence="2 3">PS1R-30</strain>
    </source>
</reference>
<keyword evidence="1" id="KW-0812">Transmembrane</keyword>
<name>A0ABU8RS66_9SPHN</name>
<feature type="transmembrane region" description="Helical" evidence="1">
    <location>
        <begin position="85"/>
        <end position="106"/>
    </location>
</feature>
<evidence type="ECO:0000313" key="2">
    <source>
        <dbReference type="EMBL" id="MEJ5975925.1"/>
    </source>
</evidence>